<gene>
    <name evidence="17" type="ORF">DES32_0977</name>
</gene>
<dbReference type="Proteomes" id="UP000256900">
    <property type="component" value="Unassembled WGS sequence"/>
</dbReference>
<comment type="subcellular location">
    <subcellularLocation>
        <location evidence="1">Endoplasmic reticulum membrane</location>
        <topology evidence="1">Multi-pass membrane protein</topology>
    </subcellularLocation>
</comment>
<dbReference type="GO" id="GO:0046872">
    <property type="term" value="F:metal ion binding"/>
    <property type="evidence" value="ECO:0007669"/>
    <property type="project" value="UniProtKB-KW"/>
</dbReference>
<evidence type="ECO:0000256" key="4">
    <source>
        <dbReference type="ARBA" id="ARBA00022723"/>
    </source>
</evidence>
<reference evidence="17 18" key="1">
    <citation type="submission" date="2018-08" db="EMBL/GenBank/DDBJ databases">
        <title>Genomic Encyclopedia of Type Strains, Phase IV (KMG-IV): sequencing the most valuable type-strain genomes for metagenomic binning, comparative biology and taxonomic classification.</title>
        <authorList>
            <person name="Goeker M."/>
        </authorList>
    </citation>
    <scope>NUCLEOTIDE SEQUENCE [LARGE SCALE GENOMIC DNA]</scope>
    <source>
        <strain evidence="17 18">BW863</strain>
    </source>
</reference>
<keyword evidence="2 13" id="KW-0645">Protease</keyword>
<keyword evidence="10 14" id="KW-0472">Membrane</keyword>
<evidence type="ECO:0000256" key="6">
    <source>
        <dbReference type="ARBA" id="ARBA00022824"/>
    </source>
</evidence>
<dbReference type="GO" id="GO:0071586">
    <property type="term" value="P:CAAX-box protein processing"/>
    <property type="evidence" value="ECO:0007669"/>
    <property type="project" value="InterPro"/>
</dbReference>
<evidence type="ECO:0000259" key="15">
    <source>
        <dbReference type="Pfam" id="PF01435"/>
    </source>
</evidence>
<comment type="caution">
    <text evidence="17">The sequence shown here is derived from an EMBL/GenBank/DDBJ whole genome shotgun (WGS) entry which is preliminary data.</text>
</comment>
<dbReference type="RefSeq" id="WP_115835571.1">
    <property type="nucleotide sequence ID" value="NZ_CP025086.1"/>
</dbReference>
<dbReference type="FunFam" id="3.30.2010.10:FF:000002">
    <property type="entry name" value="CAAX prenyl protease"/>
    <property type="match status" value="1"/>
</dbReference>
<feature type="transmembrane region" description="Helical" evidence="14">
    <location>
        <begin position="102"/>
        <end position="125"/>
    </location>
</feature>
<feature type="transmembrane region" description="Helical" evidence="14">
    <location>
        <begin position="323"/>
        <end position="344"/>
    </location>
</feature>
<keyword evidence="5 13" id="KW-0378">Hydrolase</keyword>
<evidence type="ECO:0000256" key="3">
    <source>
        <dbReference type="ARBA" id="ARBA00022692"/>
    </source>
</evidence>
<feature type="transmembrane region" description="Helical" evidence="14">
    <location>
        <begin position="146"/>
        <end position="167"/>
    </location>
</feature>
<evidence type="ECO:0000256" key="13">
    <source>
        <dbReference type="RuleBase" id="RU003983"/>
    </source>
</evidence>
<feature type="binding site" evidence="12">
    <location>
        <position position="353"/>
    </location>
    <ligand>
        <name>Zn(2+)</name>
        <dbReference type="ChEBI" id="CHEBI:29105"/>
        <note>catalytic</note>
    </ligand>
</feature>
<evidence type="ECO:0000256" key="9">
    <source>
        <dbReference type="ARBA" id="ARBA00023049"/>
    </source>
</evidence>
<keyword evidence="8 14" id="KW-1133">Transmembrane helix</keyword>
<evidence type="ECO:0000313" key="17">
    <source>
        <dbReference type="EMBL" id="REF87357.1"/>
    </source>
</evidence>
<keyword evidence="4 12" id="KW-0479">Metal-binding</keyword>
<dbReference type="CDD" id="cd07343">
    <property type="entry name" value="M48A_Zmpste24p_like"/>
    <property type="match status" value="1"/>
</dbReference>
<dbReference type="Gene3D" id="3.30.2010.10">
    <property type="entry name" value="Metalloproteases ('zincins'), catalytic domain"/>
    <property type="match status" value="1"/>
</dbReference>
<sequence>MTALAALVFAAIVLSGLLNTYLDWRQAAAVRAHRGAVPGAFAGTVTLEEHQRAADYTEARARLAIIEAIYDADLAIIWLAFLLRPVFHFVAAHIPAGLTRSVATVVLVTAISYLLTLPFSIYKTFRLEAQFGFNRTTPAMFALDQAKAAALQLVLGVPLLYGLFALLRALPNLWWIFAWAAMMAIMVAMIVIFPTFIAPLFNKFTPMAEGPMRASIVALLAKCGFESNGLFVMDASKRSAHGNAYFTGFGKAKRIVFFDTLLEKHTSDEILSVLAHELGHFKFGHVLQRIGESALLALAGFAILHWAFAAGTLPAAFHLPNDPALVLIIVMTAMGPFGSLLAPLTNFLSRRAEFQADAFAKSTVGAAPMISALTKLSRDNLATLTPDWLYTIFNYSHPPVPERIAHLEG</sequence>
<proteinExistence type="inferred from homology"/>
<comment type="cofactor">
    <cofactor evidence="12 13">
        <name>Zn(2+)</name>
        <dbReference type="ChEBI" id="CHEBI:29105"/>
    </cofactor>
    <text evidence="12 13">Binds 1 zinc ion per subunit.</text>
</comment>
<dbReference type="InterPro" id="IPR001915">
    <property type="entry name" value="Peptidase_M48"/>
</dbReference>
<protein>
    <submittedName>
        <fullName evidence="17">STE24 endopeptidase</fullName>
    </submittedName>
</protein>
<comment type="similarity">
    <text evidence="13">Belongs to the peptidase M48 family.</text>
</comment>
<accession>A0A3D9YXH4</accession>
<evidence type="ECO:0000313" key="18">
    <source>
        <dbReference type="Proteomes" id="UP000256900"/>
    </source>
</evidence>
<dbReference type="Pfam" id="PF16491">
    <property type="entry name" value="Peptidase_M48_N"/>
    <property type="match status" value="1"/>
</dbReference>
<feature type="binding site" evidence="12">
    <location>
        <position position="280"/>
    </location>
    <ligand>
        <name>Zn(2+)</name>
        <dbReference type="ChEBI" id="CHEBI:29105"/>
        <note>catalytic</note>
    </ligand>
</feature>
<dbReference type="OrthoDB" id="15218at2"/>
<dbReference type="EMBL" id="QUMO01000002">
    <property type="protein sequence ID" value="REF87357.1"/>
    <property type="molecule type" value="Genomic_DNA"/>
</dbReference>
<feature type="transmembrane region" description="Helical" evidence="14">
    <location>
        <begin position="295"/>
        <end position="317"/>
    </location>
</feature>
<keyword evidence="9 13" id="KW-0482">Metalloprotease</keyword>
<evidence type="ECO:0000256" key="12">
    <source>
        <dbReference type="PIRSR" id="PIRSR627057-2"/>
    </source>
</evidence>
<dbReference type="AlphaFoldDB" id="A0A3D9YXH4"/>
<evidence type="ECO:0000259" key="16">
    <source>
        <dbReference type="Pfam" id="PF16491"/>
    </source>
</evidence>
<feature type="active site" evidence="11">
    <location>
        <position position="277"/>
    </location>
</feature>
<feature type="domain" description="CAAX prenyl protease 1 N-terminal" evidence="16">
    <location>
        <begin position="27"/>
        <end position="203"/>
    </location>
</feature>
<keyword evidence="3 14" id="KW-0812">Transmembrane</keyword>
<feature type="transmembrane region" description="Helical" evidence="14">
    <location>
        <begin position="75"/>
        <end position="96"/>
    </location>
</feature>
<keyword evidence="6" id="KW-0256">Endoplasmic reticulum</keyword>
<feature type="transmembrane region" description="Helical" evidence="14">
    <location>
        <begin position="173"/>
        <end position="197"/>
    </location>
</feature>
<feature type="active site" description="Proton donor" evidence="11">
    <location>
        <position position="357"/>
    </location>
</feature>
<evidence type="ECO:0000256" key="14">
    <source>
        <dbReference type="SAM" id="Phobius"/>
    </source>
</evidence>
<evidence type="ECO:0000256" key="8">
    <source>
        <dbReference type="ARBA" id="ARBA00022989"/>
    </source>
</evidence>
<keyword evidence="18" id="KW-1185">Reference proteome</keyword>
<feature type="domain" description="Peptidase M48" evidence="15">
    <location>
        <begin position="215"/>
        <end position="408"/>
    </location>
</feature>
<evidence type="ECO:0000256" key="1">
    <source>
        <dbReference type="ARBA" id="ARBA00004477"/>
    </source>
</evidence>
<dbReference type="Pfam" id="PF01435">
    <property type="entry name" value="Peptidase_M48"/>
    <property type="match status" value="1"/>
</dbReference>
<evidence type="ECO:0000256" key="11">
    <source>
        <dbReference type="PIRSR" id="PIRSR627057-1"/>
    </source>
</evidence>
<dbReference type="GO" id="GO:0004222">
    <property type="term" value="F:metalloendopeptidase activity"/>
    <property type="evidence" value="ECO:0007669"/>
    <property type="project" value="InterPro"/>
</dbReference>
<feature type="binding site" evidence="12">
    <location>
        <position position="276"/>
    </location>
    <ligand>
        <name>Zn(2+)</name>
        <dbReference type="ChEBI" id="CHEBI:29105"/>
        <note>catalytic</note>
    </ligand>
</feature>
<keyword evidence="7 12" id="KW-0862">Zinc</keyword>
<evidence type="ECO:0000256" key="2">
    <source>
        <dbReference type="ARBA" id="ARBA00022670"/>
    </source>
</evidence>
<dbReference type="InterPro" id="IPR027057">
    <property type="entry name" value="CAXX_Prtase_1"/>
</dbReference>
<evidence type="ECO:0000256" key="10">
    <source>
        <dbReference type="ARBA" id="ARBA00023136"/>
    </source>
</evidence>
<evidence type="ECO:0000256" key="5">
    <source>
        <dbReference type="ARBA" id="ARBA00022801"/>
    </source>
</evidence>
<organism evidence="17 18">
    <name type="scientific">Methylovirgula ligni</name>
    <dbReference type="NCBI Taxonomy" id="569860"/>
    <lineage>
        <taxon>Bacteria</taxon>
        <taxon>Pseudomonadati</taxon>
        <taxon>Pseudomonadota</taxon>
        <taxon>Alphaproteobacteria</taxon>
        <taxon>Hyphomicrobiales</taxon>
        <taxon>Beijerinckiaceae</taxon>
        <taxon>Methylovirgula</taxon>
    </lineage>
</organism>
<feature type="transmembrane region" description="Helical" evidence="14">
    <location>
        <begin position="6"/>
        <end position="24"/>
    </location>
</feature>
<dbReference type="InterPro" id="IPR032456">
    <property type="entry name" value="Peptidase_M48_N"/>
</dbReference>
<name>A0A3D9YXH4_9HYPH</name>
<dbReference type="PANTHER" id="PTHR10120">
    <property type="entry name" value="CAAX PRENYL PROTEASE 1"/>
    <property type="match status" value="1"/>
</dbReference>
<evidence type="ECO:0000256" key="7">
    <source>
        <dbReference type="ARBA" id="ARBA00022833"/>
    </source>
</evidence>